<proteinExistence type="predicted"/>
<evidence type="ECO:0000256" key="1">
    <source>
        <dbReference type="SAM" id="MobiDB-lite"/>
    </source>
</evidence>
<sequence length="1701" mass="188779">MVCSIPQASGPPLHMQGSAIKPEDIKRYEVTEVYTHPDAKVDIVLVHGLNGNPRNTWTAPNGVFWPSQLLPASLKSFQARILVYGYNADVYTFGSSKGGPSSDTIHQHAQTLLANLALERKSEDVSEHPIIWVAHSLGGILVKRALELSFDLQGNHDDDLRSIFVSTFGVIFLGTPHTGVDPAKWGVMLQGMVNALVPKKLFDTHSQLVKTLQSNNETLQNINLKFLDIYPNRLRICMVHEGHPTDLKGTKRLIVDQIAASPQLPDVQYFGIEATHSGMCKFGSKNAPGFTNVSVTLRMWVQECPGFIQTRWDAERFLRKQKREDEIAQLQRLSGLSPDTLHLTSTPNTPEPGSVHNSMIISTSTISIASEFPVEAAAYFIKPSGFRPNSLFVGREAELEMMHKMLFDKKKRADGTSAVLLQSLPGGGKTHLARQYVFEHKDDFPGGIFWLRAKSETELAAGFWDIACRAALKHPVGSEGDKSQKDPEHFITMVRNWLDNRHDWLMVLDGIHFTHSALRKFIPDSTNTSLIYTSTEKSVIGDHHFMNPQMIKLPLLSAREAQKLLLLELGKTEPFAKDDLRYSMELVQSMGFLPVVIHAVARRLKTTDEPLSKFAKSYSSEPRLRGLGTYIAVVEQLKNHGAKEALNLINILCFFSQHIPVEMISLGLKALPSVISVKAFEPVSGHSLNNTFKILNTFALIDRNDHEHDIPIHKGKDPSYSAHSSQSQTSKGSRDMLAENVDVIRLHSVVQGFFIDTLASSSSATFPDSPHPLSFWLDLSVRLFCVSYDMAHFRISRKTHAGLVEDYRLYEIHGNKLAEHLAKQLFKSTRLSSGQKEILREAEDQLAIRLVSLRAEIERRTPESSIILSAGGVKDDVVLTSIFDRTSSSSDAGPETPCDGYGTRTGIGVYTGITTWGMENGTPESESPVHGLQRIYGQVSEYYPLPQQQSHFPFPPLSMPEDPGYETDRDEVDYAIQFPIPNSPALSIKGQHPSRFRRPRLNPLLRDTPLYRTLPSSAASGTRDLGLNFTSAIVPHLSYDHAQGFLQRDHGGRDSRSLSRVRHGFSVRKDKETISGQSSAEVALAQLRQQSPLSPGRGGMIRDREQSGIKERGGSVKISVEEQRETSTKAENKSGGVDRRGRMLMLGRESYAAPVAAVETGGGSGSLDSDDSDHENGSLGEQVKDQTLQRPHLSAMESLQRVPFRTNMPPYPITPALVHPFAKQDDESGRSDGEYFKPDSIYTIKQNENTQHTHHQYGYDQDPECDQENSYTRRNDFLPVEHSYGPERADDQQGFSPESPSTPRFRQKGKEREKEIQSESLPASLVLSRSVFDQDNGRGSGFRDREESDDAHLMSLSYPGLQVLRNRRFSNSTGEGLGERMGAYYPRFPEFANIDMHRERGVQRQCESLPMSREGSVVDRFGSPLDGTGVGRGRRGRIAGTEPGSVFWDGKGDWENDNGVFEPREGGEGNTDTRYSSTDPTSSGLSPSSSFAFSPPQVQQQPRPQPSTYPHAPNPAKSPLSKAKYPSSASFNSDYTAPYPRDDTQTVGLGNANPRRGLKTSPPVGYGYLNPKFSPPHGFINLSPIQPMSPLNPNSSPKSRMSPSQGSQISPRTTPFNGFGGEETNRHRSVSGSGSRGRRGGISEPVNYVLAREVGEREGVLRSWGERERNERKRRDEMKGKRKEVNDVGLGILNAPLGDLL</sequence>
<feature type="region of interest" description="Disordered" evidence="1">
    <location>
        <begin position="1409"/>
        <end position="1563"/>
    </location>
</feature>
<name>A0A1E1KAX9_9HELO</name>
<feature type="compositionally biased region" description="Low complexity" evidence="1">
    <location>
        <begin position="1476"/>
        <end position="1502"/>
    </location>
</feature>
<dbReference type="SUPFAM" id="SSF53474">
    <property type="entry name" value="alpha/beta-Hydrolases"/>
    <property type="match status" value="1"/>
</dbReference>
<feature type="compositionally biased region" description="Basic and acidic residues" evidence="1">
    <location>
        <begin position="1308"/>
        <end position="1317"/>
    </location>
</feature>
<accession>A0A1E1KAX9</accession>
<feature type="region of interest" description="Disordered" evidence="1">
    <location>
        <begin position="1659"/>
        <end position="1685"/>
    </location>
</feature>
<keyword evidence="3" id="KW-1185">Reference proteome</keyword>
<dbReference type="OrthoDB" id="5086500at2759"/>
<dbReference type="InterPro" id="IPR027417">
    <property type="entry name" value="P-loop_NTPase"/>
</dbReference>
<evidence type="ECO:0000313" key="2">
    <source>
        <dbReference type="EMBL" id="CZS95227.1"/>
    </source>
</evidence>
<evidence type="ECO:0000313" key="3">
    <source>
        <dbReference type="Proteomes" id="UP000178912"/>
    </source>
</evidence>
<feature type="region of interest" description="Disordered" evidence="1">
    <location>
        <begin position="1158"/>
        <end position="1184"/>
    </location>
</feature>
<dbReference type="Gene3D" id="3.40.50.300">
    <property type="entry name" value="P-loop containing nucleotide triphosphate hydrolases"/>
    <property type="match status" value="1"/>
</dbReference>
<dbReference type="SUPFAM" id="SSF52540">
    <property type="entry name" value="P-loop containing nucleoside triphosphate hydrolases"/>
    <property type="match status" value="1"/>
</dbReference>
<dbReference type="PANTHER" id="PTHR48187:SF2">
    <property type="entry name" value="LD21810P"/>
    <property type="match status" value="1"/>
</dbReference>
<feature type="compositionally biased region" description="Polar residues" evidence="1">
    <location>
        <begin position="1583"/>
        <end position="1616"/>
    </location>
</feature>
<dbReference type="Gene3D" id="3.40.50.1820">
    <property type="entry name" value="alpha/beta hydrolase"/>
    <property type="match status" value="1"/>
</dbReference>
<dbReference type="InterPro" id="IPR029058">
    <property type="entry name" value="AB_hydrolase_fold"/>
</dbReference>
<feature type="region of interest" description="Disordered" evidence="1">
    <location>
        <begin position="1281"/>
        <end position="1322"/>
    </location>
</feature>
<feature type="region of interest" description="Disordered" evidence="1">
    <location>
        <begin position="711"/>
        <end position="733"/>
    </location>
</feature>
<feature type="compositionally biased region" description="Low complexity" evidence="1">
    <location>
        <begin position="719"/>
        <end position="731"/>
    </location>
</feature>
<evidence type="ECO:0008006" key="4">
    <source>
        <dbReference type="Google" id="ProtNLM"/>
    </source>
</evidence>
<organism evidence="2 3">
    <name type="scientific">Rhynchosporium agropyri</name>
    <dbReference type="NCBI Taxonomy" id="914238"/>
    <lineage>
        <taxon>Eukaryota</taxon>
        <taxon>Fungi</taxon>
        <taxon>Dikarya</taxon>
        <taxon>Ascomycota</taxon>
        <taxon>Pezizomycotina</taxon>
        <taxon>Leotiomycetes</taxon>
        <taxon>Helotiales</taxon>
        <taxon>Ploettnerulaceae</taxon>
        <taxon>Rhynchosporium</taxon>
    </lineage>
</organism>
<gene>
    <name evidence="2" type="ORF">RAG0_04965</name>
</gene>
<feature type="compositionally biased region" description="Polar residues" evidence="1">
    <location>
        <begin position="1293"/>
        <end position="1304"/>
    </location>
</feature>
<reference evidence="3" key="1">
    <citation type="submission" date="2016-03" db="EMBL/GenBank/DDBJ databases">
        <authorList>
            <person name="Guldener U."/>
        </authorList>
    </citation>
    <scope>NUCLEOTIDE SEQUENCE [LARGE SCALE GENOMIC DNA]</scope>
    <source>
        <strain evidence="3">04CH-RAC-A.6.1</strain>
    </source>
</reference>
<feature type="compositionally biased region" description="Basic and acidic residues" evidence="1">
    <location>
        <begin position="1100"/>
        <end position="1141"/>
    </location>
</feature>
<dbReference type="Proteomes" id="UP000178912">
    <property type="component" value="Unassembled WGS sequence"/>
</dbReference>
<feature type="region of interest" description="Disordered" evidence="1">
    <location>
        <begin position="1579"/>
        <end position="1645"/>
    </location>
</feature>
<feature type="region of interest" description="Disordered" evidence="1">
    <location>
        <begin position="1091"/>
        <end position="1141"/>
    </location>
</feature>
<dbReference type="EMBL" id="FJUX01000021">
    <property type="protein sequence ID" value="CZS95227.1"/>
    <property type="molecule type" value="Genomic_DNA"/>
</dbReference>
<protein>
    <recommendedName>
        <fullName evidence="4">DUF676 domain-containing protein</fullName>
    </recommendedName>
</protein>
<dbReference type="PANTHER" id="PTHR48187">
    <property type="entry name" value="LD21810P"/>
    <property type="match status" value="1"/>
</dbReference>